<accession>A0A0F3MSP8</accession>
<comment type="caution">
    <text evidence="1">The sequence shown here is derived from an EMBL/GenBank/DDBJ whole genome shotgun (WGS) entry which is preliminary data.</text>
</comment>
<sequence>MSLHEVIIKISKIFSLFIPKQDIEESNNNIPANREAMCDYYEDLNTPH</sequence>
<name>A0A0F3MSP8_RICFI</name>
<proteinExistence type="predicted"/>
<dbReference type="Proteomes" id="UP000033475">
    <property type="component" value="Unassembled WGS sequence"/>
</dbReference>
<gene>
    <name evidence="1" type="ORF">RFEPED_0858</name>
</gene>
<protein>
    <submittedName>
        <fullName evidence="1">Uncharacterized protein</fullName>
    </submittedName>
</protein>
<evidence type="ECO:0000313" key="1">
    <source>
        <dbReference type="EMBL" id="KJV58477.1"/>
    </source>
</evidence>
<dbReference type="PATRIC" id="fig|1359196.3.peg.835"/>
<organism evidence="1 2">
    <name type="scientific">Rickettsia felis str. Pedreira</name>
    <dbReference type="NCBI Taxonomy" id="1359196"/>
    <lineage>
        <taxon>Bacteria</taxon>
        <taxon>Pseudomonadati</taxon>
        <taxon>Pseudomonadota</taxon>
        <taxon>Alphaproteobacteria</taxon>
        <taxon>Rickettsiales</taxon>
        <taxon>Rickettsiaceae</taxon>
        <taxon>Rickettsieae</taxon>
        <taxon>Rickettsia</taxon>
        <taxon>spotted fever group</taxon>
    </lineage>
</organism>
<dbReference type="EMBL" id="LANQ01000001">
    <property type="protein sequence ID" value="KJV58477.1"/>
    <property type="molecule type" value="Genomic_DNA"/>
</dbReference>
<evidence type="ECO:0000313" key="2">
    <source>
        <dbReference type="Proteomes" id="UP000033475"/>
    </source>
</evidence>
<dbReference type="RefSeq" id="WP_175265466.1">
    <property type="nucleotide sequence ID" value="NZ_LANQ01000001.1"/>
</dbReference>
<dbReference type="AlphaFoldDB" id="A0A0F3MSP8"/>
<reference evidence="1 2" key="1">
    <citation type="submission" date="2015-01" db="EMBL/GenBank/DDBJ databases">
        <title>Genome Sequencing of Rickettsiales.</title>
        <authorList>
            <person name="Daugherty S.C."/>
            <person name="Su Q."/>
            <person name="Abolude K."/>
            <person name="Beier-Sexton M."/>
            <person name="Carlyon J.A."/>
            <person name="Carter R."/>
            <person name="Day N.P."/>
            <person name="Dumler S.J."/>
            <person name="Dyachenko V."/>
            <person name="Godinez A."/>
            <person name="Kurtti T.J."/>
            <person name="Lichay M."/>
            <person name="Mullins K.E."/>
            <person name="Ott S."/>
            <person name="Pappas-Brown V."/>
            <person name="Paris D.H."/>
            <person name="Patel P."/>
            <person name="Richards A.L."/>
            <person name="Sadzewicz L."/>
            <person name="Sears K."/>
            <person name="Seidman D."/>
            <person name="Sengamalay N."/>
            <person name="Stenos J."/>
            <person name="Tallon L.J."/>
            <person name="Vincent G."/>
            <person name="Fraser C.M."/>
            <person name="Munderloh U."/>
            <person name="Dunning-Hotopp J.C."/>
        </authorList>
    </citation>
    <scope>NUCLEOTIDE SEQUENCE [LARGE SCALE GENOMIC DNA]</scope>
    <source>
        <strain evidence="1 2">Pedreira</strain>
    </source>
</reference>